<dbReference type="EMBL" id="BQNB010014715">
    <property type="protein sequence ID" value="GJT31533.1"/>
    <property type="molecule type" value="Genomic_DNA"/>
</dbReference>
<evidence type="ECO:0000313" key="2">
    <source>
        <dbReference type="Proteomes" id="UP001151760"/>
    </source>
</evidence>
<gene>
    <name evidence="1" type="ORF">Tco_0921952</name>
</gene>
<name>A0ABQ5CZ31_9ASTR</name>
<comment type="caution">
    <text evidence="1">The sequence shown here is derived from an EMBL/GenBank/DDBJ whole genome shotgun (WGS) entry which is preliminary data.</text>
</comment>
<proteinExistence type="predicted"/>
<evidence type="ECO:0000313" key="1">
    <source>
        <dbReference type="EMBL" id="GJT31533.1"/>
    </source>
</evidence>
<protein>
    <submittedName>
        <fullName evidence="1">Uncharacterized protein</fullName>
    </submittedName>
</protein>
<keyword evidence="2" id="KW-1185">Reference proteome</keyword>
<feature type="non-terminal residue" evidence="1">
    <location>
        <position position="1"/>
    </location>
</feature>
<accession>A0ABQ5CZ31</accession>
<reference evidence="1" key="1">
    <citation type="journal article" date="2022" name="Int. J. Mol. Sci.">
        <title>Draft Genome of Tanacetum Coccineum: Genomic Comparison of Closely Related Tanacetum-Family Plants.</title>
        <authorList>
            <person name="Yamashiro T."/>
            <person name="Shiraishi A."/>
            <person name="Nakayama K."/>
            <person name="Satake H."/>
        </authorList>
    </citation>
    <scope>NUCLEOTIDE SEQUENCE</scope>
</reference>
<sequence length="55" mass="6252">KRFSRLSKVPSTGINLIYSKSGSGHNMRMWPRQNDNQFISNLRIATGCNQGFFCS</sequence>
<organism evidence="1 2">
    <name type="scientific">Tanacetum coccineum</name>
    <dbReference type="NCBI Taxonomy" id="301880"/>
    <lineage>
        <taxon>Eukaryota</taxon>
        <taxon>Viridiplantae</taxon>
        <taxon>Streptophyta</taxon>
        <taxon>Embryophyta</taxon>
        <taxon>Tracheophyta</taxon>
        <taxon>Spermatophyta</taxon>
        <taxon>Magnoliopsida</taxon>
        <taxon>eudicotyledons</taxon>
        <taxon>Gunneridae</taxon>
        <taxon>Pentapetalae</taxon>
        <taxon>asterids</taxon>
        <taxon>campanulids</taxon>
        <taxon>Asterales</taxon>
        <taxon>Asteraceae</taxon>
        <taxon>Asteroideae</taxon>
        <taxon>Anthemideae</taxon>
        <taxon>Anthemidinae</taxon>
        <taxon>Tanacetum</taxon>
    </lineage>
</organism>
<reference evidence="1" key="2">
    <citation type="submission" date="2022-01" db="EMBL/GenBank/DDBJ databases">
        <authorList>
            <person name="Yamashiro T."/>
            <person name="Shiraishi A."/>
            <person name="Satake H."/>
            <person name="Nakayama K."/>
        </authorList>
    </citation>
    <scope>NUCLEOTIDE SEQUENCE</scope>
</reference>
<dbReference type="Proteomes" id="UP001151760">
    <property type="component" value="Unassembled WGS sequence"/>
</dbReference>